<evidence type="ECO:0000256" key="5">
    <source>
        <dbReference type="ARBA" id="ARBA00022833"/>
    </source>
</evidence>
<evidence type="ECO:0000256" key="2">
    <source>
        <dbReference type="ARBA" id="ARBA00006177"/>
    </source>
</evidence>
<dbReference type="SMART" id="SM00692">
    <property type="entry name" value="DM3"/>
    <property type="match status" value="1"/>
</dbReference>
<keyword evidence="11" id="KW-0131">Cell cycle</keyword>
<evidence type="ECO:0000256" key="3">
    <source>
        <dbReference type="ARBA" id="ARBA00022723"/>
    </source>
</evidence>
<protein>
    <recommendedName>
        <fullName evidence="13">THAP-type domain-containing protein</fullName>
    </recommendedName>
</protein>
<dbReference type="OrthoDB" id="10070386at2759"/>
<evidence type="ECO:0000259" key="13">
    <source>
        <dbReference type="PROSITE" id="PS50950"/>
    </source>
</evidence>
<evidence type="ECO:0000256" key="4">
    <source>
        <dbReference type="ARBA" id="ARBA00022771"/>
    </source>
</evidence>
<dbReference type="InterPro" id="IPR038441">
    <property type="entry name" value="THAP_Znf_sf"/>
</dbReference>
<keyword evidence="15" id="KW-1185">Reference proteome</keyword>
<dbReference type="Proteomes" id="UP001152888">
    <property type="component" value="Unassembled WGS sequence"/>
</dbReference>
<organism evidence="14 15">
    <name type="scientific">Acanthoscelides obtectus</name>
    <name type="common">Bean weevil</name>
    <name type="synonym">Bruchus obtectus</name>
    <dbReference type="NCBI Taxonomy" id="200917"/>
    <lineage>
        <taxon>Eukaryota</taxon>
        <taxon>Metazoa</taxon>
        <taxon>Ecdysozoa</taxon>
        <taxon>Arthropoda</taxon>
        <taxon>Hexapoda</taxon>
        <taxon>Insecta</taxon>
        <taxon>Pterygota</taxon>
        <taxon>Neoptera</taxon>
        <taxon>Endopterygota</taxon>
        <taxon>Coleoptera</taxon>
        <taxon>Polyphaga</taxon>
        <taxon>Cucujiformia</taxon>
        <taxon>Chrysomeloidea</taxon>
        <taxon>Chrysomelidae</taxon>
        <taxon>Bruchinae</taxon>
        <taxon>Bruchini</taxon>
        <taxon>Acanthoscelides</taxon>
    </lineage>
</organism>
<feature type="domain" description="THAP-type" evidence="13">
    <location>
        <begin position="21"/>
        <end position="101"/>
    </location>
</feature>
<evidence type="ECO:0000313" key="15">
    <source>
        <dbReference type="Proteomes" id="UP001152888"/>
    </source>
</evidence>
<dbReference type="Pfam" id="PF21787">
    <property type="entry name" value="TNP-like_RNaseH_N"/>
    <property type="match status" value="1"/>
</dbReference>
<dbReference type="Gene3D" id="6.20.210.20">
    <property type="entry name" value="THAP domain"/>
    <property type="match status" value="1"/>
</dbReference>
<dbReference type="GO" id="GO:0005654">
    <property type="term" value="C:nucleoplasm"/>
    <property type="evidence" value="ECO:0007669"/>
    <property type="project" value="UniProtKB-SubCell"/>
</dbReference>
<sequence length="548" mass="63292">MNIFMPDSLQELFLCDICLKMVESCSAVNCCNRRRKDVKMKFHRIPRDPNMRKLWLHAIRRENFTASTTTVICEKHFTLEDYEVSVHGNKVLKKVAVPSVFDFPAHLKKEPSHRRVLKRKHEESNSKATEHTLAIAEVVEEPENGNILAAAGPSNLTQKLGFLESSERSNICNLRVRRSPVYFGDFEISDLNNVQHRKRFWKTVHKYKKINKYNQCKIRRQRNKIKSLNSLVDELLKEKRISAAQSIVLKESLPETQKQLLFRQLKKGKSNKYSPELRCFALTLNFYSSSAYNYVRKIFGKNVLPHPHTLSKWYSVLDRTPGYSAEALRAIKIKVDVDKQKGKQLVGALMMEEMYIRQHVHWTGSRLVGYINIGVAMQSSEEIPKTKKALVFMVVCINSRWKVPIAYFLVESSSAEEKATFVRGCLLQLESTGMLIKSLTFDGDAYNILMANLLGANLTFPGTKPFFINSLNNEKIHIILDACHMIKLVRNTLGDYGVLKDGGGKDIRWEYFKRLVNLQEDTGLQCATKLRRRYLNYYKEKMRVKLAV</sequence>
<gene>
    <name evidence="14" type="ORF">ACAOBT_LOCUS11072</name>
</gene>
<dbReference type="PANTHER" id="PTHR46600">
    <property type="entry name" value="THAP DOMAIN-CONTAINING"/>
    <property type="match status" value="1"/>
</dbReference>
<dbReference type="Pfam" id="PF05485">
    <property type="entry name" value="THAP"/>
    <property type="match status" value="1"/>
</dbReference>
<name>A0A9P0KGP9_ACAOB</name>
<proteinExistence type="inferred from homology"/>
<evidence type="ECO:0000256" key="6">
    <source>
        <dbReference type="ARBA" id="ARBA00023015"/>
    </source>
</evidence>
<keyword evidence="10" id="KW-0539">Nucleus</keyword>
<keyword evidence="5" id="KW-0862">Zinc</keyword>
<dbReference type="InterPro" id="IPR048366">
    <property type="entry name" value="TNP-like_GBD"/>
</dbReference>
<dbReference type="InterPro" id="IPR006612">
    <property type="entry name" value="THAP_Znf"/>
</dbReference>
<keyword evidence="4 12" id="KW-0863">Zinc-finger</keyword>
<dbReference type="Pfam" id="PF12017">
    <property type="entry name" value="Tnp_P_element"/>
    <property type="match status" value="1"/>
</dbReference>
<evidence type="ECO:0000256" key="12">
    <source>
        <dbReference type="PROSITE-ProRule" id="PRU00309"/>
    </source>
</evidence>
<dbReference type="GO" id="GO:0043565">
    <property type="term" value="F:sequence-specific DNA binding"/>
    <property type="evidence" value="ECO:0007669"/>
    <property type="project" value="InterPro"/>
</dbReference>
<evidence type="ECO:0000256" key="10">
    <source>
        <dbReference type="ARBA" id="ARBA00023242"/>
    </source>
</evidence>
<dbReference type="AlphaFoldDB" id="A0A9P0KGP9"/>
<dbReference type="SUPFAM" id="SSF57716">
    <property type="entry name" value="Glucocorticoid receptor-like (DNA-binding domain)"/>
    <property type="match status" value="1"/>
</dbReference>
<dbReference type="PROSITE" id="PS50950">
    <property type="entry name" value="ZF_THAP"/>
    <property type="match status" value="1"/>
</dbReference>
<keyword evidence="7" id="KW-0175">Coiled coil</keyword>
<keyword evidence="8 12" id="KW-0238">DNA-binding</keyword>
<dbReference type="PANTHER" id="PTHR46600:SF1">
    <property type="entry name" value="THAP DOMAIN-CONTAINING PROTEIN 1"/>
    <property type="match status" value="1"/>
</dbReference>
<comment type="caution">
    <text evidence="14">The sequence shown here is derived from an EMBL/GenBank/DDBJ whole genome shotgun (WGS) entry which is preliminary data.</text>
</comment>
<comment type="subcellular location">
    <subcellularLocation>
        <location evidence="1">Nucleus</location>
        <location evidence="1">Nucleoplasm</location>
    </subcellularLocation>
</comment>
<accession>A0A9P0KGP9</accession>
<reference evidence="14" key="1">
    <citation type="submission" date="2022-03" db="EMBL/GenBank/DDBJ databases">
        <authorList>
            <person name="Sayadi A."/>
        </authorList>
    </citation>
    <scope>NUCLEOTIDE SEQUENCE</scope>
</reference>
<evidence type="ECO:0000256" key="9">
    <source>
        <dbReference type="ARBA" id="ARBA00023163"/>
    </source>
</evidence>
<dbReference type="InterPro" id="IPR026516">
    <property type="entry name" value="THAP1/10"/>
</dbReference>
<dbReference type="EMBL" id="CAKOFQ010006824">
    <property type="protein sequence ID" value="CAH1974405.1"/>
    <property type="molecule type" value="Genomic_DNA"/>
</dbReference>
<evidence type="ECO:0000256" key="8">
    <source>
        <dbReference type="ARBA" id="ARBA00023125"/>
    </source>
</evidence>
<dbReference type="InterPro" id="IPR048365">
    <property type="entry name" value="TNP-like_RNaseH_N"/>
</dbReference>
<comment type="similarity">
    <text evidence="2">Belongs to the THAP1 family.</text>
</comment>
<dbReference type="InterPro" id="IPR021896">
    <property type="entry name" value="THAP9-like_HTH"/>
</dbReference>
<dbReference type="GO" id="GO:0008270">
    <property type="term" value="F:zinc ion binding"/>
    <property type="evidence" value="ECO:0007669"/>
    <property type="project" value="UniProtKB-KW"/>
</dbReference>
<evidence type="ECO:0000256" key="11">
    <source>
        <dbReference type="ARBA" id="ARBA00023306"/>
    </source>
</evidence>
<dbReference type="Pfam" id="PF21788">
    <property type="entry name" value="TNP-like_GBD"/>
    <property type="match status" value="1"/>
</dbReference>
<keyword evidence="3" id="KW-0479">Metal-binding</keyword>
<evidence type="ECO:0000256" key="1">
    <source>
        <dbReference type="ARBA" id="ARBA00004642"/>
    </source>
</evidence>
<dbReference type="SMART" id="SM00980">
    <property type="entry name" value="THAP"/>
    <property type="match status" value="1"/>
</dbReference>
<keyword evidence="6" id="KW-0805">Transcription regulation</keyword>
<evidence type="ECO:0000313" key="14">
    <source>
        <dbReference type="EMBL" id="CAH1974405.1"/>
    </source>
</evidence>
<keyword evidence="9" id="KW-0804">Transcription</keyword>
<evidence type="ECO:0000256" key="7">
    <source>
        <dbReference type="ARBA" id="ARBA00023054"/>
    </source>
</evidence>